<keyword evidence="2" id="KW-1185">Reference proteome</keyword>
<gene>
    <name evidence="1" type="ORF">G2W53_027547</name>
</gene>
<reference evidence="1" key="1">
    <citation type="submission" date="2020-09" db="EMBL/GenBank/DDBJ databases">
        <title>Genome-Enabled Discovery of Anthraquinone Biosynthesis in Senna tora.</title>
        <authorList>
            <person name="Kang S.-H."/>
            <person name="Pandey R.P."/>
            <person name="Lee C.-M."/>
            <person name="Sim J.-S."/>
            <person name="Jeong J.-T."/>
            <person name="Choi B.-S."/>
            <person name="Jung M."/>
            <person name="Ginzburg D."/>
            <person name="Zhao K."/>
            <person name="Won S.Y."/>
            <person name="Oh T.-J."/>
            <person name="Yu Y."/>
            <person name="Kim N.-H."/>
            <person name="Lee O.R."/>
            <person name="Lee T.-H."/>
            <person name="Bashyal P."/>
            <person name="Kim T.-S."/>
            <person name="Lee W.-H."/>
            <person name="Kawkins C."/>
            <person name="Kim C.-K."/>
            <person name="Kim J.S."/>
            <person name="Ahn B.O."/>
            <person name="Rhee S.Y."/>
            <person name="Sohng J.K."/>
        </authorList>
    </citation>
    <scope>NUCLEOTIDE SEQUENCE</scope>
    <source>
        <tissue evidence="1">Leaf</tissue>
    </source>
</reference>
<dbReference type="OrthoDB" id="1741243at2759"/>
<keyword evidence="1" id="KW-0548">Nucleotidyltransferase</keyword>
<dbReference type="GO" id="GO:0003964">
    <property type="term" value="F:RNA-directed DNA polymerase activity"/>
    <property type="evidence" value="ECO:0007669"/>
    <property type="project" value="UniProtKB-KW"/>
</dbReference>
<sequence>MQVLPLPVGTCDLIDKAIRDFLWHSSQNSKGKIHLIGWDKICNSMREGGLAIIRSEERNLAFLGKLFWRMHHENNSAWAKICHHKFTIFASSTYHKSLIGKSLIRGSRVFNLGMCMVPNSGLKSSFCWDNWTQFEPIRGMIEEPLNLQKSKLLVSDIAPSPGNVEIPSSHPCFPLINACRLLVARLQHISLSHHFRKANSCADLLAKKAVISKSDYCTFNSPPSFVSLALQVGLLGIGVPRRIGIG</sequence>
<accession>A0A834TIX1</accession>
<comment type="caution">
    <text evidence="1">The sequence shown here is derived from an EMBL/GenBank/DDBJ whole genome shotgun (WGS) entry which is preliminary data.</text>
</comment>
<organism evidence="1 2">
    <name type="scientific">Senna tora</name>
    <dbReference type="NCBI Taxonomy" id="362788"/>
    <lineage>
        <taxon>Eukaryota</taxon>
        <taxon>Viridiplantae</taxon>
        <taxon>Streptophyta</taxon>
        <taxon>Embryophyta</taxon>
        <taxon>Tracheophyta</taxon>
        <taxon>Spermatophyta</taxon>
        <taxon>Magnoliopsida</taxon>
        <taxon>eudicotyledons</taxon>
        <taxon>Gunneridae</taxon>
        <taxon>Pentapetalae</taxon>
        <taxon>rosids</taxon>
        <taxon>fabids</taxon>
        <taxon>Fabales</taxon>
        <taxon>Fabaceae</taxon>
        <taxon>Caesalpinioideae</taxon>
        <taxon>Cassia clade</taxon>
        <taxon>Senna</taxon>
    </lineage>
</organism>
<dbReference type="PANTHER" id="PTHR33116:SF78">
    <property type="entry name" value="OS12G0587133 PROTEIN"/>
    <property type="match status" value="1"/>
</dbReference>
<dbReference type="PANTHER" id="PTHR33116">
    <property type="entry name" value="REVERSE TRANSCRIPTASE ZINC-BINDING DOMAIN-CONTAINING PROTEIN-RELATED-RELATED"/>
    <property type="match status" value="1"/>
</dbReference>
<evidence type="ECO:0000313" key="1">
    <source>
        <dbReference type="EMBL" id="KAF7822092.1"/>
    </source>
</evidence>
<dbReference type="Proteomes" id="UP000634136">
    <property type="component" value="Unassembled WGS sequence"/>
</dbReference>
<keyword evidence="1" id="KW-0695">RNA-directed DNA polymerase</keyword>
<keyword evidence="1" id="KW-0808">Transferase</keyword>
<protein>
    <submittedName>
        <fullName evidence="1">Reverse transcriptase</fullName>
    </submittedName>
</protein>
<dbReference type="EMBL" id="JAAIUW010000008">
    <property type="protein sequence ID" value="KAF7822092.1"/>
    <property type="molecule type" value="Genomic_DNA"/>
</dbReference>
<evidence type="ECO:0000313" key="2">
    <source>
        <dbReference type="Proteomes" id="UP000634136"/>
    </source>
</evidence>
<dbReference type="AlphaFoldDB" id="A0A834TIX1"/>
<proteinExistence type="predicted"/>
<name>A0A834TIX1_9FABA</name>